<reference evidence="2" key="1">
    <citation type="submission" date="2021-04" db="EMBL/GenBank/DDBJ databases">
        <title>Genome based classification of Actinospica acidithermotolerans sp. nov., an actinobacterium isolated from an Indonesian hot spring.</title>
        <authorList>
            <person name="Kusuma A.B."/>
            <person name="Putra K.E."/>
            <person name="Nafisah S."/>
            <person name="Loh J."/>
            <person name="Nouioui I."/>
            <person name="Goodfellow M."/>
        </authorList>
    </citation>
    <scope>NUCLEOTIDE SEQUENCE</scope>
    <source>
        <strain evidence="2">CSCA 57</strain>
    </source>
</reference>
<dbReference type="InterPro" id="IPR037523">
    <property type="entry name" value="VOC_core"/>
</dbReference>
<dbReference type="PROSITE" id="PS51819">
    <property type="entry name" value="VOC"/>
    <property type="match status" value="1"/>
</dbReference>
<sequence>MLKSLMYVTVYVSDQDRALEFYTEKLGLSKRIDYTGADGRFLTVAPGDASVEIILWPSGPGQQRPEADAARPGVVPGSVFLESDDLAKDFEAFRSRGVSFVQDGPTPYPFGILLTALDPDGNRVELRQPRRGGGTES</sequence>
<evidence type="ECO:0000259" key="1">
    <source>
        <dbReference type="PROSITE" id="PS51819"/>
    </source>
</evidence>
<feature type="domain" description="VOC" evidence="1">
    <location>
        <begin position="4"/>
        <end position="129"/>
    </location>
</feature>
<accession>A0A941ISL1</accession>
<dbReference type="EMBL" id="JAGSOG010000027">
    <property type="protein sequence ID" value="MBR7833321.1"/>
    <property type="molecule type" value="Genomic_DNA"/>
</dbReference>
<evidence type="ECO:0000313" key="2">
    <source>
        <dbReference type="EMBL" id="MBR7833321.1"/>
    </source>
</evidence>
<dbReference type="Gene3D" id="3.10.180.10">
    <property type="entry name" value="2,3-Dihydroxybiphenyl 1,2-Dioxygenase, domain 1"/>
    <property type="match status" value="1"/>
</dbReference>
<dbReference type="SUPFAM" id="SSF54593">
    <property type="entry name" value="Glyoxalase/Bleomycin resistance protein/Dihydroxybiphenyl dioxygenase"/>
    <property type="match status" value="1"/>
</dbReference>
<dbReference type="InterPro" id="IPR004360">
    <property type="entry name" value="Glyas_Fos-R_dOase_dom"/>
</dbReference>
<evidence type="ECO:0000313" key="3">
    <source>
        <dbReference type="Proteomes" id="UP000675781"/>
    </source>
</evidence>
<dbReference type="Proteomes" id="UP000675781">
    <property type="component" value="Unassembled WGS sequence"/>
</dbReference>
<organism evidence="2 3">
    <name type="scientific">Actinospica durhamensis</name>
    <dbReference type="NCBI Taxonomy" id="1508375"/>
    <lineage>
        <taxon>Bacteria</taxon>
        <taxon>Bacillati</taxon>
        <taxon>Actinomycetota</taxon>
        <taxon>Actinomycetes</taxon>
        <taxon>Catenulisporales</taxon>
        <taxon>Actinospicaceae</taxon>
        <taxon>Actinospica</taxon>
    </lineage>
</organism>
<comment type="caution">
    <text evidence="2">The sequence shown here is derived from an EMBL/GenBank/DDBJ whole genome shotgun (WGS) entry which is preliminary data.</text>
</comment>
<proteinExistence type="predicted"/>
<dbReference type="AlphaFoldDB" id="A0A941ISL1"/>
<protein>
    <submittedName>
        <fullName evidence="2">VOC family protein</fullName>
    </submittedName>
</protein>
<dbReference type="PANTHER" id="PTHR36437">
    <property type="entry name" value="GLYOXALASE/BLEOMYCIN RESISTANCE PROTEIN/DIOXYGENASE"/>
    <property type="match status" value="1"/>
</dbReference>
<dbReference type="Pfam" id="PF00903">
    <property type="entry name" value="Glyoxalase"/>
    <property type="match status" value="1"/>
</dbReference>
<dbReference type="InterPro" id="IPR029068">
    <property type="entry name" value="Glyas_Bleomycin-R_OHBP_Dase"/>
</dbReference>
<dbReference type="PANTHER" id="PTHR36437:SF2">
    <property type="entry name" value="GLYOXALASE_BLEOMYCIN RESISTANCE PROTEIN_DIOXYGENASE"/>
    <property type="match status" value="1"/>
</dbReference>
<dbReference type="RefSeq" id="WP_212527843.1">
    <property type="nucleotide sequence ID" value="NZ_JAGSOG010000027.1"/>
</dbReference>
<keyword evidence="3" id="KW-1185">Reference proteome</keyword>
<gene>
    <name evidence="2" type="ORF">KDL01_08590</name>
</gene>
<name>A0A941ISL1_9ACTN</name>